<dbReference type="OrthoDB" id="9816081at2"/>
<evidence type="ECO:0000313" key="2">
    <source>
        <dbReference type="EMBL" id="KOR76097.1"/>
    </source>
</evidence>
<evidence type="ECO:0000313" key="3">
    <source>
        <dbReference type="Proteomes" id="UP000036932"/>
    </source>
</evidence>
<dbReference type="Proteomes" id="UP000036932">
    <property type="component" value="Unassembled WGS sequence"/>
</dbReference>
<dbReference type="PIRSF" id="PIRSF030250">
    <property type="entry name" value="Ptase_At2g46880"/>
    <property type="match status" value="1"/>
</dbReference>
<dbReference type="Gene3D" id="3.60.21.10">
    <property type="match status" value="1"/>
</dbReference>
<reference evidence="3" key="1">
    <citation type="submission" date="2015-08" db="EMBL/GenBank/DDBJ databases">
        <title>Genome sequencing project for genomic taxonomy and phylogenomics of Bacillus-like bacteria.</title>
        <authorList>
            <person name="Liu B."/>
            <person name="Wang J."/>
            <person name="Zhu Y."/>
            <person name="Liu G."/>
            <person name="Chen Q."/>
            <person name="Chen Z."/>
            <person name="Lan J."/>
            <person name="Che J."/>
            <person name="Ge C."/>
            <person name="Shi H."/>
            <person name="Pan Z."/>
            <person name="Liu X."/>
        </authorList>
    </citation>
    <scope>NUCLEOTIDE SEQUENCE [LARGE SCALE GENOMIC DNA]</scope>
    <source>
        <strain evidence="3">FJAT-22460</strain>
    </source>
</reference>
<keyword evidence="3" id="KW-1185">Reference proteome</keyword>
<accession>A0A0M1N1Q2</accession>
<dbReference type="PANTHER" id="PTHR32440">
    <property type="entry name" value="PHOSPHATASE DCR2-RELATED-RELATED"/>
    <property type="match status" value="1"/>
</dbReference>
<dbReference type="GO" id="GO:0016788">
    <property type="term" value="F:hydrolase activity, acting on ester bonds"/>
    <property type="evidence" value="ECO:0007669"/>
    <property type="project" value="TreeGrafter"/>
</dbReference>
<dbReference type="AlphaFoldDB" id="A0A0M1N1Q2"/>
<proteinExistence type="predicted"/>
<evidence type="ECO:0000259" key="1">
    <source>
        <dbReference type="Pfam" id="PF00149"/>
    </source>
</evidence>
<dbReference type="InterPro" id="IPR029052">
    <property type="entry name" value="Metallo-depent_PP-like"/>
</dbReference>
<gene>
    <name evidence="2" type="ORF">AM231_26020</name>
</gene>
<protein>
    <submittedName>
        <fullName evidence="2">Metallophosphoesterase</fullName>
    </submittedName>
</protein>
<dbReference type="InterPro" id="IPR004843">
    <property type="entry name" value="Calcineurin-like_PHP"/>
</dbReference>
<dbReference type="Pfam" id="PF00149">
    <property type="entry name" value="Metallophos"/>
    <property type="match status" value="1"/>
</dbReference>
<feature type="domain" description="Calcineurin-like phosphoesterase" evidence="1">
    <location>
        <begin position="14"/>
        <end position="251"/>
    </location>
</feature>
<dbReference type="RefSeq" id="WP_054405262.1">
    <property type="nucleotide sequence ID" value="NZ_LIUT01000008.1"/>
</dbReference>
<dbReference type="InterPro" id="IPR011230">
    <property type="entry name" value="PAP14/16/28/29"/>
</dbReference>
<dbReference type="PATRIC" id="fig|1705565.3.peg.1405"/>
<name>A0A0M1N1Q2_9BACL</name>
<dbReference type="EMBL" id="LIUT01000008">
    <property type="protein sequence ID" value="KOR76097.1"/>
    <property type="molecule type" value="Genomic_DNA"/>
</dbReference>
<dbReference type="GO" id="GO:0005737">
    <property type="term" value="C:cytoplasm"/>
    <property type="evidence" value="ECO:0007669"/>
    <property type="project" value="TreeGrafter"/>
</dbReference>
<organism evidence="2 3">
    <name type="scientific">Paenibacillus solani</name>
    <dbReference type="NCBI Taxonomy" id="1705565"/>
    <lineage>
        <taxon>Bacteria</taxon>
        <taxon>Bacillati</taxon>
        <taxon>Bacillota</taxon>
        <taxon>Bacilli</taxon>
        <taxon>Bacillales</taxon>
        <taxon>Paenibacillaceae</taxon>
        <taxon>Paenibacillus</taxon>
    </lineage>
</organism>
<sequence length="319" mass="36537">MKPILRFRDDHNFTIVQFTDIHWKNGEPEDLLSRQCMETVLDLEQPDLVVFTGDLIYSGEADTGFKKCQDPVQAFKDVVSVAESRGIRWAFVFGNHDTEGDITREELMDVAMQHTYNCAEHGPSDIHGVGNYTIPLFSHNGDETVAVLYFFDSGRESEHPAVPGYDWIRRDQIRWYEMASMAYSVKHQGSPLPSLAFFHIPLPEYNEVWERKTCYGSKHERVCCAEVNTGLFAAMLERGDVMGTFAGHDHINDYRGELHGIQLCYGRATGYGTYGREGMLRGARVIRLSEGQRQFDTWLRLSDGSQIREQEKHEPQMRA</sequence>
<dbReference type="CDD" id="cd07383">
    <property type="entry name" value="MPP_Dcr2"/>
    <property type="match status" value="1"/>
</dbReference>
<comment type="caution">
    <text evidence="2">The sequence shown here is derived from an EMBL/GenBank/DDBJ whole genome shotgun (WGS) entry which is preliminary data.</text>
</comment>
<dbReference type="SUPFAM" id="SSF56300">
    <property type="entry name" value="Metallo-dependent phosphatases"/>
    <property type="match status" value="1"/>
</dbReference>